<dbReference type="Gene3D" id="3.30.300.30">
    <property type="match status" value="1"/>
</dbReference>
<name>A0ABR9PAB9_9ACTN</name>
<dbReference type="Pfam" id="PF13193">
    <property type="entry name" value="AMP-binding_C"/>
    <property type="match status" value="1"/>
</dbReference>
<evidence type="ECO:0000259" key="1">
    <source>
        <dbReference type="Pfam" id="PF00501"/>
    </source>
</evidence>
<evidence type="ECO:0000259" key="2">
    <source>
        <dbReference type="Pfam" id="PF13193"/>
    </source>
</evidence>
<dbReference type="InterPro" id="IPR042099">
    <property type="entry name" value="ANL_N_sf"/>
</dbReference>
<dbReference type="InterPro" id="IPR020845">
    <property type="entry name" value="AMP-binding_CS"/>
</dbReference>
<evidence type="ECO:0000313" key="4">
    <source>
        <dbReference type="Proteomes" id="UP000806528"/>
    </source>
</evidence>
<dbReference type="RefSeq" id="WP_193123384.1">
    <property type="nucleotide sequence ID" value="NZ_JADBGI010000017.1"/>
</dbReference>
<dbReference type="CDD" id="cd05936">
    <property type="entry name" value="FC-FACS_FadD_like"/>
    <property type="match status" value="1"/>
</dbReference>
<feature type="domain" description="AMP-dependent synthetase/ligase" evidence="1">
    <location>
        <begin position="15"/>
        <end position="376"/>
    </location>
</feature>
<feature type="domain" description="AMP-binding enzyme C-terminal" evidence="2">
    <location>
        <begin position="426"/>
        <end position="501"/>
    </location>
</feature>
<dbReference type="Pfam" id="PF00501">
    <property type="entry name" value="AMP-binding"/>
    <property type="match status" value="1"/>
</dbReference>
<dbReference type="NCBIfam" id="NF004837">
    <property type="entry name" value="PRK06187.1"/>
    <property type="match status" value="1"/>
</dbReference>
<gene>
    <name evidence="3" type="ORF">IDM40_19080</name>
</gene>
<protein>
    <submittedName>
        <fullName evidence="3">Long-chain fatty acid--CoA ligase</fullName>
    </submittedName>
</protein>
<comment type="caution">
    <text evidence="3">The sequence shown here is derived from an EMBL/GenBank/DDBJ whole genome shotgun (WGS) entry which is preliminary data.</text>
</comment>
<dbReference type="InterPro" id="IPR050237">
    <property type="entry name" value="ATP-dep_AMP-bd_enzyme"/>
</dbReference>
<dbReference type="PROSITE" id="PS00455">
    <property type="entry name" value="AMP_BINDING"/>
    <property type="match status" value="1"/>
</dbReference>
<keyword evidence="4" id="KW-1185">Reference proteome</keyword>
<evidence type="ECO:0000313" key="3">
    <source>
        <dbReference type="EMBL" id="MBE3000784.1"/>
    </source>
</evidence>
<dbReference type="EMBL" id="JADBGI010000017">
    <property type="protein sequence ID" value="MBE3000784.1"/>
    <property type="molecule type" value="Genomic_DNA"/>
</dbReference>
<accession>A0ABR9PAB9</accession>
<dbReference type="Proteomes" id="UP000806528">
    <property type="component" value="Unassembled WGS sequence"/>
</dbReference>
<dbReference type="Gene3D" id="3.40.50.12780">
    <property type="entry name" value="N-terminal domain of ligase-like"/>
    <property type="match status" value="1"/>
</dbReference>
<sequence length="509" mass="54805">MSFNLASILTESRIAHPDKPLCHTDEDATLTYADVDEASGRVATALLELGLERGDRVAVQLPNVPEFLFTYFGALKAGLVLVPLNPLLKAPEIAHHLHDSGARVFVAHTRAAETALKGVEAAVADGLARPQVLLACGGDRPEGTTDFDALLRAEDCGEPAAVQAGDTAVLLYTSGTTGRPKGAELTHVQLYMNCTVSGEQLGLREDDVSLAVLPLFHAFGLSSVLNGAVRRGGTIVLVKRFERDAVVAALAKYRCTIFAGVPTMYQELLRADTSGVDLSSLRIGSCGGAPMPAEVMREVEETFPGIVVLEGYGLSETASSTTVNTSAEERKVGSIGRPIWGVRVRVVDPEGRELPPGRDNVGEIVVRGHNTMKGYWNRPDATAEVLRDGWFHTGDLGHSDEDGYFYVVDRKKDLVVRGGYNVYPREVEEVLYEHPDVTGAAVVGRPDERMGEEVVACVVLGPGSAATEEDLVAFCKERMAAYKYPREIRLMSALPTGPTGKILRKELRA</sequence>
<proteinExistence type="predicted"/>
<dbReference type="PANTHER" id="PTHR43767">
    <property type="entry name" value="LONG-CHAIN-FATTY-ACID--COA LIGASE"/>
    <property type="match status" value="1"/>
</dbReference>
<dbReference type="SUPFAM" id="SSF56801">
    <property type="entry name" value="Acetyl-CoA synthetase-like"/>
    <property type="match status" value="1"/>
</dbReference>
<organism evidence="3 4">
    <name type="scientific">Nocardiopsis coralli</name>
    <dbReference type="NCBI Taxonomy" id="2772213"/>
    <lineage>
        <taxon>Bacteria</taxon>
        <taxon>Bacillati</taxon>
        <taxon>Actinomycetota</taxon>
        <taxon>Actinomycetes</taxon>
        <taxon>Streptosporangiales</taxon>
        <taxon>Nocardiopsidaceae</taxon>
        <taxon>Nocardiopsis</taxon>
    </lineage>
</organism>
<dbReference type="InterPro" id="IPR025110">
    <property type="entry name" value="AMP-bd_C"/>
</dbReference>
<dbReference type="PANTHER" id="PTHR43767:SF12">
    <property type="entry name" value="AMP-DEPENDENT SYNTHETASE AND LIGASE"/>
    <property type="match status" value="1"/>
</dbReference>
<dbReference type="GO" id="GO:0016874">
    <property type="term" value="F:ligase activity"/>
    <property type="evidence" value="ECO:0007669"/>
    <property type="project" value="UniProtKB-KW"/>
</dbReference>
<reference evidence="3 4" key="1">
    <citation type="submission" date="2020-09" db="EMBL/GenBank/DDBJ databases">
        <title>Diversity and distribution of actinomycetes associated with coral in the coast of Hainan.</title>
        <authorList>
            <person name="Li F."/>
        </authorList>
    </citation>
    <scope>NUCLEOTIDE SEQUENCE [LARGE SCALE GENOMIC DNA]</scope>
    <source>
        <strain evidence="3 4">HNM0947</strain>
    </source>
</reference>
<keyword evidence="3" id="KW-0436">Ligase</keyword>
<dbReference type="InterPro" id="IPR045851">
    <property type="entry name" value="AMP-bd_C_sf"/>
</dbReference>
<dbReference type="InterPro" id="IPR000873">
    <property type="entry name" value="AMP-dep_synth/lig_dom"/>
</dbReference>